<dbReference type="AlphaFoldDB" id="A0A7W9Q7F0"/>
<sequence>MSFEAEWAQFKADAVQHHAPLMRLASTEQSATEGLHPAGVDLGLTDGPIRTKASEIQLANADAKEKSKLDDAAAAGKIHSGWAAGPASNACVSAWQKRLRGLSDVVEDAAAALTKAMDKQISDDVSVAQRLRAQADWLEDA</sequence>
<organism evidence="1 2">
    <name type="scientific">Streptomyces zagrosensis</name>
    <dbReference type="NCBI Taxonomy" id="1042984"/>
    <lineage>
        <taxon>Bacteria</taxon>
        <taxon>Bacillati</taxon>
        <taxon>Actinomycetota</taxon>
        <taxon>Actinomycetes</taxon>
        <taxon>Kitasatosporales</taxon>
        <taxon>Streptomycetaceae</taxon>
        <taxon>Streptomyces</taxon>
    </lineage>
</organism>
<evidence type="ECO:0000313" key="1">
    <source>
        <dbReference type="EMBL" id="MBB5935006.1"/>
    </source>
</evidence>
<reference evidence="1 2" key="1">
    <citation type="submission" date="2020-08" db="EMBL/GenBank/DDBJ databases">
        <title>Genomic Encyclopedia of Type Strains, Phase III (KMG-III): the genomes of soil and plant-associated and newly described type strains.</title>
        <authorList>
            <person name="Whitman W."/>
        </authorList>
    </citation>
    <scope>NUCLEOTIDE SEQUENCE [LARGE SCALE GENOMIC DNA]</scope>
    <source>
        <strain evidence="1 2">CECT 8305</strain>
    </source>
</reference>
<dbReference type="EMBL" id="JACHJL010000004">
    <property type="protein sequence ID" value="MBB5935006.1"/>
    <property type="molecule type" value="Genomic_DNA"/>
</dbReference>
<gene>
    <name evidence="1" type="ORF">FHS42_002056</name>
</gene>
<keyword evidence="2" id="KW-1185">Reference proteome</keyword>
<protein>
    <submittedName>
        <fullName evidence="1">Uncharacterized protein</fullName>
    </submittedName>
</protein>
<name>A0A7W9Q7F0_9ACTN</name>
<evidence type="ECO:0000313" key="2">
    <source>
        <dbReference type="Proteomes" id="UP000588098"/>
    </source>
</evidence>
<dbReference type="RefSeq" id="WP_184571070.1">
    <property type="nucleotide sequence ID" value="NZ_JACHJL010000004.1"/>
</dbReference>
<proteinExistence type="predicted"/>
<dbReference type="Proteomes" id="UP000588098">
    <property type="component" value="Unassembled WGS sequence"/>
</dbReference>
<comment type="caution">
    <text evidence="1">The sequence shown here is derived from an EMBL/GenBank/DDBJ whole genome shotgun (WGS) entry which is preliminary data.</text>
</comment>
<accession>A0A7W9Q7F0</accession>